<dbReference type="GO" id="GO:0006351">
    <property type="term" value="P:DNA-templated transcription"/>
    <property type="evidence" value="ECO:0007669"/>
    <property type="project" value="TreeGrafter"/>
</dbReference>
<sequence>MAGARPSATMGAAKGDAMDWDKLRIFHAAAHAGSFTHAGDSLNMSQSAVSRQVSALEQDLGVPLFHRHARGLILTEQGELLYRAAHDVLLKLEDVQGRLTDSRERPSGSLRVTTTVGIGSTWLTSRVDEFVDLYPDVQLQLILNDDELDLAMRQADVAIRLRQPTQPDLIQRKLFTVHFHLFASPAYIKRFGSPKTIEDIDQHRIITFGVAAPNYLRDMNWLESVGRPYDNPRLPALRVNNLVAIKHSVQRGVGIALLPDYIVEEDSGLQQLIPEVDLLSYDTYFVYPDELRNSARVHAFRDFLVSKAQRWSY</sequence>
<dbReference type="InterPro" id="IPR036388">
    <property type="entry name" value="WH-like_DNA-bd_sf"/>
</dbReference>
<keyword evidence="4" id="KW-0804">Transcription</keyword>
<evidence type="ECO:0000313" key="6">
    <source>
        <dbReference type="EMBL" id="SCM79244.1"/>
    </source>
</evidence>
<evidence type="ECO:0000256" key="2">
    <source>
        <dbReference type="ARBA" id="ARBA00023015"/>
    </source>
</evidence>
<protein>
    <submittedName>
        <fullName evidence="6">LysR family transcriptional regulator</fullName>
    </submittedName>
</protein>
<dbReference type="PRINTS" id="PR00039">
    <property type="entry name" value="HTHLYSR"/>
</dbReference>
<evidence type="ECO:0000256" key="1">
    <source>
        <dbReference type="ARBA" id="ARBA00009437"/>
    </source>
</evidence>
<evidence type="ECO:0000259" key="5">
    <source>
        <dbReference type="PROSITE" id="PS50931"/>
    </source>
</evidence>
<keyword evidence="2" id="KW-0805">Transcription regulation</keyword>
<dbReference type="SUPFAM" id="SSF53850">
    <property type="entry name" value="Periplasmic binding protein-like II"/>
    <property type="match status" value="1"/>
</dbReference>
<dbReference type="InterPro" id="IPR058163">
    <property type="entry name" value="LysR-type_TF_proteobact-type"/>
</dbReference>
<evidence type="ECO:0000256" key="3">
    <source>
        <dbReference type="ARBA" id="ARBA00023125"/>
    </source>
</evidence>
<gene>
    <name evidence="6" type="ORF">KL86PLE_90305</name>
</gene>
<dbReference type="AlphaFoldDB" id="A0A212LP00"/>
<dbReference type="InterPro" id="IPR005119">
    <property type="entry name" value="LysR_subst-bd"/>
</dbReference>
<dbReference type="SUPFAM" id="SSF46785">
    <property type="entry name" value="Winged helix' DNA-binding domain"/>
    <property type="match status" value="1"/>
</dbReference>
<dbReference type="Pfam" id="PF03466">
    <property type="entry name" value="LysR_substrate"/>
    <property type="match status" value="1"/>
</dbReference>
<feature type="domain" description="HTH lysR-type" evidence="5">
    <location>
        <begin position="18"/>
        <end position="75"/>
    </location>
</feature>
<evidence type="ECO:0000256" key="4">
    <source>
        <dbReference type="ARBA" id="ARBA00023163"/>
    </source>
</evidence>
<dbReference type="PROSITE" id="PS50931">
    <property type="entry name" value="HTH_LYSR"/>
    <property type="match status" value="1"/>
</dbReference>
<dbReference type="PANTHER" id="PTHR30537">
    <property type="entry name" value="HTH-TYPE TRANSCRIPTIONAL REGULATOR"/>
    <property type="match status" value="1"/>
</dbReference>
<keyword evidence="3" id="KW-0238">DNA-binding</keyword>
<organism evidence="6">
    <name type="scientific">uncultured Pleomorphomonas sp</name>
    <dbReference type="NCBI Taxonomy" id="442121"/>
    <lineage>
        <taxon>Bacteria</taxon>
        <taxon>Pseudomonadati</taxon>
        <taxon>Pseudomonadota</taxon>
        <taxon>Alphaproteobacteria</taxon>
        <taxon>Hyphomicrobiales</taxon>
        <taxon>Pleomorphomonadaceae</taxon>
        <taxon>Pleomorphomonas</taxon>
        <taxon>environmental samples</taxon>
    </lineage>
</organism>
<name>A0A212LP00_9HYPH</name>
<dbReference type="Gene3D" id="1.10.10.10">
    <property type="entry name" value="Winged helix-like DNA-binding domain superfamily/Winged helix DNA-binding domain"/>
    <property type="match status" value="1"/>
</dbReference>
<reference evidence="6" key="1">
    <citation type="submission" date="2016-08" db="EMBL/GenBank/DDBJ databases">
        <authorList>
            <person name="Seilhamer J.J."/>
        </authorList>
    </citation>
    <scope>NUCLEOTIDE SEQUENCE</scope>
    <source>
        <strain evidence="6">86</strain>
    </source>
</reference>
<dbReference type="PANTHER" id="PTHR30537:SF20">
    <property type="entry name" value="TRANSCRIPTIONAL REGULATORY PROTEIN"/>
    <property type="match status" value="1"/>
</dbReference>
<proteinExistence type="inferred from homology"/>
<accession>A0A212LP00</accession>
<dbReference type="InterPro" id="IPR000847">
    <property type="entry name" value="LysR_HTH_N"/>
</dbReference>
<dbReference type="Gene3D" id="3.40.190.290">
    <property type="match status" value="1"/>
</dbReference>
<dbReference type="Pfam" id="PF00126">
    <property type="entry name" value="HTH_1"/>
    <property type="match status" value="1"/>
</dbReference>
<dbReference type="EMBL" id="FMJD01000013">
    <property type="protein sequence ID" value="SCM79244.1"/>
    <property type="molecule type" value="Genomic_DNA"/>
</dbReference>
<dbReference type="GO" id="GO:0043565">
    <property type="term" value="F:sequence-specific DNA binding"/>
    <property type="evidence" value="ECO:0007669"/>
    <property type="project" value="TreeGrafter"/>
</dbReference>
<dbReference type="CDD" id="cd08422">
    <property type="entry name" value="PBP2_CrgA_like"/>
    <property type="match status" value="1"/>
</dbReference>
<dbReference type="FunFam" id="1.10.10.10:FF:000001">
    <property type="entry name" value="LysR family transcriptional regulator"/>
    <property type="match status" value="1"/>
</dbReference>
<dbReference type="InterPro" id="IPR036390">
    <property type="entry name" value="WH_DNA-bd_sf"/>
</dbReference>
<dbReference type="GO" id="GO:0003700">
    <property type="term" value="F:DNA-binding transcription factor activity"/>
    <property type="evidence" value="ECO:0007669"/>
    <property type="project" value="InterPro"/>
</dbReference>
<comment type="similarity">
    <text evidence="1">Belongs to the LysR transcriptional regulatory family.</text>
</comment>